<comment type="caution">
    <text evidence="1">The sequence shown here is derived from an EMBL/GenBank/DDBJ whole genome shotgun (WGS) entry which is preliminary data.</text>
</comment>
<dbReference type="RefSeq" id="WP_208341007.1">
    <property type="nucleotide sequence ID" value="NZ_JAENQO010000007.1"/>
</dbReference>
<dbReference type="AlphaFoldDB" id="A0AAW4IYB2"/>
<reference evidence="1" key="1">
    <citation type="submission" date="2020-12" db="EMBL/GenBank/DDBJ databases">
        <title>Comparative genomics of Clostridium perfringens reveals patterns of host-associated phylogenetic clades and virulence factors.</title>
        <authorList>
            <person name="Smith A.H."/>
            <person name="Geier R."/>
        </authorList>
    </citation>
    <scope>NUCLEOTIDE SEQUENCE</scope>
    <source>
        <strain evidence="1">CHD30677R</strain>
    </source>
</reference>
<protein>
    <submittedName>
        <fullName evidence="1">Uncharacterized protein</fullName>
    </submittedName>
</protein>
<evidence type="ECO:0000313" key="1">
    <source>
        <dbReference type="EMBL" id="MBO3359582.1"/>
    </source>
</evidence>
<evidence type="ECO:0000313" key="2">
    <source>
        <dbReference type="Proteomes" id="UP000668068"/>
    </source>
</evidence>
<gene>
    <name evidence="1" type="ORF">JJB47_12440</name>
</gene>
<proteinExistence type="predicted"/>
<accession>A0AAW4IYB2</accession>
<sequence>MSMSFKYTTCKNEEFDSWNGKYITVYNRGAIHKVVAKTKEECEKILEDFYDYISLHEQYFCTEGIGEPYYDDMKGKWIGESYIFLKDKEEFDFYKKLYKQFKEMQ</sequence>
<dbReference type="Proteomes" id="UP000668068">
    <property type="component" value="Unassembled WGS sequence"/>
</dbReference>
<organism evidence="1 2">
    <name type="scientific">Clostridium perfringens</name>
    <dbReference type="NCBI Taxonomy" id="1502"/>
    <lineage>
        <taxon>Bacteria</taxon>
        <taxon>Bacillati</taxon>
        <taxon>Bacillota</taxon>
        <taxon>Clostridia</taxon>
        <taxon>Eubacteriales</taxon>
        <taxon>Clostridiaceae</taxon>
        <taxon>Clostridium</taxon>
    </lineage>
</organism>
<dbReference type="EMBL" id="JAENQP010000007">
    <property type="protein sequence ID" value="MBO3359582.1"/>
    <property type="molecule type" value="Genomic_DNA"/>
</dbReference>
<name>A0AAW4IYB2_CLOPF</name>